<name>A0A6I1GDM7_9BIFI</name>
<keyword evidence="5 10" id="KW-0328">Glycosyltransferase</keyword>
<evidence type="ECO:0000313" key="13">
    <source>
        <dbReference type="EMBL" id="KAB7789635.1"/>
    </source>
</evidence>
<dbReference type="GO" id="GO:0004134">
    <property type="term" value="F:4-alpha-glucanotransferase activity"/>
    <property type="evidence" value="ECO:0007669"/>
    <property type="project" value="UniProtKB-EC"/>
</dbReference>
<accession>A0A6I1GDM7</accession>
<dbReference type="InterPro" id="IPR048458">
    <property type="entry name" value="MalQ_N"/>
</dbReference>
<evidence type="ECO:0000256" key="10">
    <source>
        <dbReference type="RuleBase" id="RU361207"/>
    </source>
</evidence>
<feature type="compositionally biased region" description="Basic and acidic residues" evidence="11">
    <location>
        <begin position="190"/>
        <end position="204"/>
    </location>
</feature>
<dbReference type="PANTHER" id="PTHR32438:SF5">
    <property type="entry name" value="4-ALPHA-GLUCANOTRANSFERASE DPE1, CHLOROPLASTIC_AMYLOPLASTIC"/>
    <property type="match status" value="1"/>
</dbReference>
<evidence type="ECO:0000256" key="9">
    <source>
        <dbReference type="ARBA" id="ARBA00031501"/>
    </source>
</evidence>
<dbReference type="RefSeq" id="WP_152235285.1">
    <property type="nucleotide sequence ID" value="NZ_JBHSKZ010000051.1"/>
</dbReference>
<evidence type="ECO:0000256" key="2">
    <source>
        <dbReference type="ARBA" id="ARBA00005684"/>
    </source>
</evidence>
<evidence type="ECO:0000256" key="11">
    <source>
        <dbReference type="SAM" id="MobiDB-lite"/>
    </source>
</evidence>
<feature type="region of interest" description="Disordered" evidence="11">
    <location>
        <begin position="184"/>
        <end position="205"/>
    </location>
</feature>
<dbReference type="InterPro" id="IPR017853">
    <property type="entry name" value="GH"/>
</dbReference>
<dbReference type="SUPFAM" id="SSF51445">
    <property type="entry name" value="(Trans)glycosidases"/>
    <property type="match status" value="1"/>
</dbReference>
<evidence type="ECO:0000256" key="8">
    <source>
        <dbReference type="ARBA" id="ARBA00031423"/>
    </source>
</evidence>
<dbReference type="GO" id="GO:0005975">
    <property type="term" value="P:carbohydrate metabolic process"/>
    <property type="evidence" value="ECO:0007669"/>
    <property type="project" value="InterPro"/>
</dbReference>
<dbReference type="NCBIfam" id="TIGR00217">
    <property type="entry name" value="malQ"/>
    <property type="match status" value="1"/>
</dbReference>
<gene>
    <name evidence="13" type="ORF">F7D09_1872</name>
</gene>
<dbReference type="Proteomes" id="UP000441772">
    <property type="component" value="Unassembled WGS sequence"/>
</dbReference>
<dbReference type="EMBL" id="WBVT01000039">
    <property type="protein sequence ID" value="KAB7789635.1"/>
    <property type="molecule type" value="Genomic_DNA"/>
</dbReference>
<sequence>MQQPNGNEAASIESPERLARPLIRLAKACGVSTSYVDQMGAPVEIRDDVLVGVLAALDVDASTPESVERALADVARQRRDRIVSPTLLAITDRPNIVTINRPADDITQVSITLEDGRSWPDELHAVPAADSPATATLTLPTDLPIGYHTLTVLTHTADAQPSTAQDSAAQAVATLIVAPPRIELPPSLQADRRSNSHNSNDRRSTHPWGWMTQLYSVRSAGSWGVGDYGDLRRLLADAAAHSTADFMLINPIHACAPVPPLQPSPYLPESRRFLNVTYIRPQDIPEYAALPADRRAAVDRLHATLAAANDSAQPLDINAAWSAKRQALRIIFDQPRTAAREAAFAAFKQAAGSDLDAFATWCVAFETWGAPWERPSWFDGESKSSPRVARLVREHADDLEFARWMQWIADEQVAAAHQAALDGGMALGLMQDMAVGVHALGADVWWSPERFAKGATVGAPPDFYNQQGQDWGQPPFSPRYLEDTGYRVYREMLHGMFAHAGALRIDHVLGLFRLWWIPAGHGAADGAYVTYDHEVMLAILAIEATRAHGVVIGEDLGTVPPYVSRVLAEHGVLGTVVEWFTREGDSPNAGDPYALPSTYRRAALASVTTHDLPPTAGYLALEHVRLREELGLLTEPAERFRAAAVAERRSMIAMLARGSWLDRRIADACMGGDAGTDGHAVDGHAASDHVAADNVTADNVTNETAAVAANEQAIIEAMHAALLSAPSVLLQATIADAVGERRVQNQPGTSDEYPNWRIPLCDGSGRVVHTDEVFSLPRVQSLCHVMACN</sequence>
<proteinExistence type="inferred from homology"/>
<dbReference type="Pfam" id="PF02446">
    <property type="entry name" value="Glyco_hydro_77"/>
    <property type="match status" value="1"/>
</dbReference>
<protein>
    <recommendedName>
        <fullName evidence="4 10">4-alpha-glucanotransferase</fullName>
        <ecNumber evidence="3 10">2.4.1.25</ecNumber>
    </recommendedName>
    <alternativeName>
        <fullName evidence="8 10">Amylomaltase</fullName>
    </alternativeName>
    <alternativeName>
        <fullName evidence="9 10">Disproportionating enzyme</fullName>
    </alternativeName>
</protein>
<evidence type="ECO:0000256" key="3">
    <source>
        <dbReference type="ARBA" id="ARBA00012560"/>
    </source>
</evidence>
<dbReference type="AlphaFoldDB" id="A0A6I1GDM7"/>
<reference evidence="13 14" key="1">
    <citation type="submission" date="2019-09" db="EMBL/GenBank/DDBJ databases">
        <title>Characterization of the phylogenetic diversity of two novel species belonging to the genus Bifidobacterium: Bifidobacterium cebidarum sp. nov. and Bifidobacterium leontopitheci sp. nov.</title>
        <authorList>
            <person name="Lugli G.A."/>
            <person name="Duranti S."/>
            <person name="Milani C."/>
            <person name="Turroni F."/>
            <person name="Ventura M."/>
        </authorList>
    </citation>
    <scope>NUCLEOTIDE SEQUENCE [LARGE SCALE GENOMIC DNA]</scope>
    <source>
        <strain evidence="13 14">LMG 31471</strain>
    </source>
</reference>
<evidence type="ECO:0000256" key="7">
    <source>
        <dbReference type="ARBA" id="ARBA00023277"/>
    </source>
</evidence>
<organism evidence="13 14">
    <name type="scientific">Bifidobacterium leontopitheci</name>
    <dbReference type="NCBI Taxonomy" id="2650774"/>
    <lineage>
        <taxon>Bacteria</taxon>
        <taxon>Bacillati</taxon>
        <taxon>Actinomycetota</taxon>
        <taxon>Actinomycetes</taxon>
        <taxon>Bifidobacteriales</taxon>
        <taxon>Bifidobacteriaceae</taxon>
        <taxon>Bifidobacterium</taxon>
    </lineage>
</organism>
<dbReference type="Gene3D" id="3.20.20.80">
    <property type="entry name" value="Glycosidases"/>
    <property type="match status" value="1"/>
</dbReference>
<evidence type="ECO:0000256" key="5">
    <source>
        <dbReference type="ARBA" id="ARBA00022676"/>
    </source>
</evidence>
<feature type="domain" description="MalQ N-terminal beta-sandwich" evidence="12">
    <location>
        <begin position="85"/>
        <end position="179"/>
    </location>
</feature>
<keyword evidence="6 10" id="KW-0808">Transferase</keyword>
<comment type="caution">
    <text evidence="13">The sequence shown here is derived from an EMBL/GenBank/DDBJ whole genome shotgun (WGS) entry which is preliminary data.</text>
</comment>
<dbReference type="PANTHER" id="PTHR32438">
    <property type="entry name" value="4-ALPHA-GLUCANOTRANSFERASE DPE1, CHLOROPLASTIC/AMYLOPLASTIC"/>
    <property type="match status" value="1"/>
</dbReference>
<evidence type="ECO:0000313" key="14">
    <source>
        <dbReference type="Proteomes" id="UP000441772"/>
    </source>
</evidence>
<dbReference type="Pfam" id="PF21226">
    <property type="entry name" value="MalQ_N"/>
    <property type="match status" value="1"/>
</dbReference>
<evidence type="ECO:0000256" key="4">
    <source>
        <dbReference type="ARBA" id="ARBA00020295"/>
    </source>
</evidence>
<evidence type="ECO:0000256" key="1">
    <source>
        <dbReference type="ARBA" id="ARBA00000439"/>
    </source>
</evidence>
<keyword evidence="7 10" id="KW-0119">Carbohydrate metabolism</keyword>
<keyword evidence="14" id="KW-1185">Reference proteome</keyword>
<evidence type="ECO:0000256" key="6">
    <source>
        <dbReference type="ARBA" id="ARBA00022679"/>
    </source>
</evidence>
<dbReference type="EC" id="2.4.1.25" evidence="3 10"/>
<dbReference type="InterPro" id="IPR003385">
    <property type="entry name" value="Glyco_hydro_77"/>
</dbReference>
<evidence type="ECO:0000259" key="12">
    <source>
        <dbReference type="Pfam" id="PF21226"/>
    </source>
</evidence>
<comment type="catalytic activity">
    <reaction evidence="1 10">
        <text>Transfers a segment of a (1-&gt;4)-alpha-D-glucan to a new position in an acceptor, which may be glucose or a (1-&gt;4)-alpha-D-glucan.</text>
        <dbReference type="EC" id="2.4.1.25"/>
    </reaction>
</comment>
<comment type="similarity">
    <text evidence="2 10">Belongs to the disproportionating enzyme family.</text>
</comment>